<dbReference type="OrthoDB" id="2747330at2759"/>
<dbReference type="InterPro" id="IPR051708">
    <property type="entry name" value="Plant_Aspart_Prot_A1"/>
</dbReference>
<feature type="active site" evidence="6">
    <location>
        <position position="335"/>
    </location>
</feature>
<protein>
    <recommendedName>
        <fullName evidence="9">Peptidase A1 domain-containing protein</fullName>
    </recommendedName>
</protein>
<evidence type="ECO:0000256" key="6">
    <source>
        <dbReference type="PIRSR" id="PIRSR601461-1"/>
    </source>
</evidence>
<evidence type="ECO:0000259" key="9">
    <source>
        <dbReference type="PROSITE" id="PS51767"/>
    </source>
</evidence>
<evidence type="ECO:0000313" key="10">
    <source>
        <dbReference type="EnsemblPlants" id="AUR62013997-RA:cds"/>
    </source>
</evidence>
<dbReference type="InterPro" id="IPR021109">
    <property type="entry name" value="Peptidase_aspartic_dom_sf"/>
</dbReference>
<dbReference type="SUPFAM" id="SSF50630">
    <property type="entry name" value="Acid proteases"/>
    <property type="match status" value="1"/>
</dbReference>
<evidence type="ECO:0000256" key="5">
    <source>
        <dbReference type="ARBA" id="ARBA00023180"/>
    </source>
</evidence>
<evidence type="ECO:0000256" key="1">
    <source>
        <dbReference type="ARBA" id="ARBA00007447"/>
    </source>
</evidence>
<dbReference type="AlphaFoldDB" id="A0A803LJ50"/>
<reference evidence="10" key="2">
    <citation type="submission" date="2021-03" db="UniProtKB">
        <authorList>
            <consortium name="EnsemblPlants"/>
        </authorList>
    </citation>
    <scope>IDENTIFICATION</scope>
</reference>
<dbReference type="EnsemblPlants" id="AUR62013997-RA">
    <property type="protein sequence ID" value="AUR62013997-RA:cds"/>
    <property type="gene ID" value="AUR62013997"/>
</dbReference>
<keyword evidence="11" id="KW-1185">Reference proteome</keyword>
<dbReference type="GeneID" id="110694117"/>
<evidence type="ECO:0000313" key="11">
    <source>
        <dbReference type="Proteomes" id="UP000596660"/>
    </source>
</evidence>
<organism evidence="10 11">
    <name type="scientific">Chenopodium quinoa</name>
    <name type="common">Quinoa</name>
    <dbReference type="NCBI Taxonomy" id="63459"/>
    <lineage>
        <taxon>Eukaryota</taxon>
        <taxon>Viridiplantae</taxon>
        <taxon>Streptophyta</taxon>
        <taxon>Embryophyta</taxon>
        <taxon>Tracheophyta</taxon>
        <taxon>Spermatophyta</taxon>
        <taxon>Magnoliopsida</taxon>
        <taxon>eudicotyledons</taxon>
        <taxon>Gunneridae</taxon>
        <taxon>Pentapetalae</taxon>
        <taxon>Caryophyllales</taxon>
        <taxon>Chenopodiaceae</taxon>
        <taxon>Chenopodioideae</taxon>
        <taxon>Atripliceae</taxon>
        <taxon>Chenopodium</taxon>
    </lineage>
</organism>
<dbReference type="PRINTS" id="PR00792">
    <property type="entry name" value="PEPSIN"/>
</dbReference>
<dbReference type="GO" id="GO:0006508">
    <property type="term" value="P:proteolysis"/>
    <property type="evidence" value="ECO:0007669"/>
    <property type="project" value="UniProtKB-KW"/>
</dbReference>
<feature type="active site" evidence="6">
    <location>
        <position position="122"/>
    </location>
</feature>
<proteinExistence type="inferred from homology"/>
<sequence>MHAFTLPNMFLILLLASSSFFEPPYSVSVEARKLATSNGIFKVNLIHRDSPLSPYYNSSMTPQERLKKAPLGYISHGHNIQLSSKYYSLNDENSYALVPNGGSYLLEIALGTPEVEFLAVADTGSDLIWVQCQPCNNCFQQQSPLFDPSKSSSFHLLPCPSSDCAQPDLTTSCASINNNNYNSYESSSLCAYQNSYGDNTQTMGILATETLTLPSPDGTSSSLSTTSVFGCGSYQQGSLGTQGEGIVGLGTGPSSLISQLGSKINYKFSYCLAPLTSDVSSKLTFGADLKGSEVVSTPFQIGENPTFYHLTLDSISVEGRDNPVQIPVGMDMIIDSGTTLTMLPSNIYNDLKAALVKAIGLNTVPSPIEGHDLCYNTESSGQFSPPNVAFQFQGAEVVLKTINTFRQIEDNVSCLAMLATDSTPIFGNIAQVNFEVGYDLQAKQVSFAPADCTN</sequence>
<evidence type="ECO:0000256" key="4">
    <source>
        <dbReference type="ARBA" id="ARBA00022801"/>
    </source>
</evidence>
<dbReference type="CDD" id="cd05476">
    <property type="entry name" value="pepsin_A_like_plant"/>
    <property type="match status" value="1"/>
</dbReference>
<dbReference type="Gramene" id="AUR62013997-RA">
    <property type="protein sequence ID" value="AUR62013997-RA:cds"/>
    <property type="gene ID" value="AUR62013997"/>
</dbReference>
<name>A0A803LJ50_CHEQI</name>
<reference evidence="10" key="1">
    <citation type="journal article" date="2017" name="Nature">
        <title>The genome of Chenopodium quinoa.</title>
        <authorList>
            <person name="Jarvis D.E."/>
            <person name="Ho Y.S."/>
            <person name="Lightfoot D.J."/>
            <person name="Schmoeckel S.M."/>
            <person name="Li B."/>
            <person name="Borm T.J.A."/>
            <person name="Ohyanagi H."/>
            <person name="Mineta K."/>
            <person name="Michell C.T."/>
            <person name="Saber N."/>
            <person name="Kharbatia N.M."/>
            <person name="Rupper R.R."/>
            <person name="Sharp A.R."/>
            <person name="Dally N."/>
            <person name="Boughton B.A."/>
            <person name="Woo Y.H."/>
            <person name="Gao G."/>
            <person name="Schijlen E.G.W.M."/>
            <person name="Guo X."/>
            <person name="Momin A.A."/>
            <person name="Negrao S."/>
            <person name="Al-Babili S."/>
            <person name="Gehring C."/>
            <person name="Roessner U."/>
            <person name="Jung C."/>
            <person name="Murphy K."/>
            <person name="Arold S.T."/>
            <person name="Gojobori T."/>
            <person name="van der Linden C.G."/>
            <person name="van Loo E.N."/>
            <person name="Jellen E.N."/>
            <person name="Maughan P.J."/>
            <person name="Tester M."/>
        </authorList>
    </citation>
    <scope>NUCLEOTIDE SEQUENCE [LARGE SCALE GENOMIC DNA]</scope>
    <source>
        <strain evidence="10">cv. PI 614886</strain>
    </source>
</reference>
<dbReference type="PROSITE" id="PS00141">
    <property type="entry name" value="ASP_PROTEASE"/>
    <property type="match status" value="1"/>
</dbReference>
<dbReference type="Proteomes" id="UP000596660">
    <property type="component" value="Unplaced"/>
</dbReference>
<feature type="signal peptide" evidence="8">
    <location>
        <begin position="1"/>
        <end position="21"/>
    </location>
</feature>
<dbReference type="PANTHER" id="PTHR47967">
    <property type="entry name" value="OS07G0603500 PROTEIN-RELATED"/>
    <property type="match status" value="1"/>
</dbReference>
<keyword evidence="5" id="KW-0325">Glycoprotein</keyword>
<evidence type="ECO:0000256" key="8">
    <source>
        <dbReference type="SAM" id="SignalP"/>
    </source>
</evidence>
<keyword evidence="4 7" id="KW-0378">Hydrolase</keyword>
<dbReference type="Pfam" id="PF14543">
    <property type="entry name" value="TAXi_N"/>
    <property type="match status" value="1"/>
</dbReference>
<dbReference type="GO" id="GO:0004190">
    <property type="term" value="F:aspartic-type endopeptidase activity"/>
    <property type="evidence" value="ECO:0007669"/>
    <property type="project" value="UniProtKB-KW"/>
</dbReference>
<dbReference type="Pfam" id="PF14541">
    <property type="entry name" value="TAXi_C"/>
    <property type="match status" value="1"/>
</dbReference>
<keyword evidence="2 7" id="KW-0645">Protease</keyword>
<keyword evidence="8" id="KW-0732">Signal</keyword>
<evidence type="ECO:0000256" key="7">
    <source>
        <dbReference type="RuleBase" id="RU000454"/>
    </source>
</evidence>
<dbReference type="InterPro" id="IPR033121">
    <property type="entry name" value="PEPTIDASE_A1"/>
</dbReference>
<dbReference type="PROSITE" id="PS51767">
    <property type="entry name" value="PEPTIDASE_A1"/>
    <property type="match status" value="1"/>
</dbReference>
<dbReference type="InterPro" id="IPR001461">
    <property type="entry name" value="Aspartic_peptidase_A1"/>
</dbReference>
<dbReference type="KEGG" id="cqi:110694117"/>
<feature type="chain" id="PRO_5031436365" description="Peptidase A1 domain-containing protein" evidence="8">
    <location>
        <begin position="22"/>
        <end position="454"/>
    </location>
</feature>
<dbReference type="FunFam" id="2.40.70.10:FF:000031">
    <property type="entry name" value="Aspartyl protease AED1"/>
    <property type="match status" value="1"/>
</dbReference>
<dbReference type="InterPro" id="IPR032799">
    <property type="entry name" value="TAXi_C"/>
</dbReference>
<evidence type="ECO:0000256" key="3">
    <source>
        <dbReference type="ARBA" id="ARBA00022750"/>
    </source>
</evidence>
<dbReference type="InterPro" id="IPR032861">
    <property type="entry name" value="TAXi_N"/>
</dbReference>
<dbReference type="RefSeq" id="XP_021726973.1">
    <property type="nucleotide sequence ID" value="XM_021871281.1"/>
</dbReference>
<dbReference type="PANTHER" id="PTHR47967:SF138">
    <property type="entry name" value="ASPARTIC PROTEINASE CDR1-LIKE"/>
    <property type="match status" value="1"/>
</dbReference>
<comment type="similarity">
    <text evidence="1 7">Belongs to the peptidase A1 family.</text>
</comment>
<feature type="domain" description="Peptidase A1" evidence="9">
    <location>
        <begin position="104"/>
        <end position="448"/>
    </location>
</feature>
<dbReference type="GO" id="GO:0005576">
    <property type="term" value="C:extracellular region"/>
    <property type="evidence" value="ECO:0007669"/>
    <property type="project" value="TreeGrafter"/>
</dbReference>
<gene>
    <name evidence="10" type="primary">LOC110694117</name>
</gene>
<accession>A0A803LJ50</accession>
<evidence type="ECO:0000256" key="2">
    <source>
        <dbReference type="ARBA" id="ARBA00022670"/>
    </source>
</evidence>
<dbReference type="OMA" id="KVNLIHR"/>
<dbReference type="InterPro" id="IPR001969">
    <property type="entry name" value="Aspartic_peptidase_AS"/>
</dbReference>
<dbReference type="InterPro" id="IPR034161">
    <property type="entry name" value="Pepsin-like_plant"/>
</dbReference>
<dbReference type="Gene3D" id="2.40.70.10">
    <property type="entry name" value="Acid Proteases"/>
    <property type="match status" value="2"/>
</dbReference>
<keyword evidence="3 7" id="KW-0064">Aspartyl protease</keyword>